<evidence type="ECO:0000313" key="3">
    <source>
        <dbReference type="Proteomes" id="UP000293342"/>
    </source>
</evidence>
<comment type="caution">
    <text evidence="2">The sequence shown here is derived from an EMBL/GenBank/DDBJ whole genome shotgun (WGS) entry which is preliminary data.</text>
</comment>
<dbReference type="Proteomes" id="UP000293342">
    <property type="component" value="Unassembled WGS sequence"/>
</dbReference>
<sequence length="126" mass="13478">MDRRGHRGQARVPGPVRRRTPPEQLVRRRLVQPPSGRPRPALHLANQPRPVEAHPTTPEPVRPGAVRPGAVRPGAVRPGAVRPGAVRPGAVRPGAVRPGAVRPGAVRPGAVRLRAGWSRPASSRTR</sequence>
<feature type="region of interest" description="Disordered" evidence="1">
    <location>
        <begin position="1"/>
        <end position="126"/>
    </location>
</feature>
<evidence type="ECO:0000256" key="1">
    <source>
        <dbReference type="SAM" id="MobiDB-lite"/>
    </source>
</evidence>
<protein>
    <submittedName>
        <fullName evidence="2">Uncharacterized protein</fullName>
    </submittedName>
</protein>
<accession>A0A4R0JH64</accession>
<proteinExistence type="predicted"/>
<organism evidence="2 3">
    <name type="scientific">Kribbella capetownensis</name>
    <dbReference type="NCBI Taxonomy" id="1572659"/>
    <lineage>
        <taxon>Bacteria</taxon>
        <taxon>Bacillati</taxon>
        <taxon>Actinomycetota</taxon>
        <taxon>Actinomycetes</taxon>
        <taxon>Propionibacteriales</taxon>
        <taxon>Kribbellaceae</taxon>
        <taxon>Kribbella</taxon>
    </lineage>
</organism>
<reference evidence="2 3" key="1">
    <citation type="submission" date="2019-02" db="EMBL/GenBank/DDBJ databases">
        <title>Kribbella capetownensis sp. nov. and Kribbella speibonae sp. nov., isolated from soil.</title>
        <authorList>
            <person name="Curtis S.M."/>
            <person name="Norton I."/>
            <person name="Everest G.J."/>
            <person name="Meyers P.R."/>
        </authorList>
    </citation>
    <scope>NUCLEOTIDE SEQUENCE [LARGE SCALE GENOMIC DNA]</scope>
    <source>
        <strain evidence="2 3">YM53</strain>
    </source>
</reference>
<evidence type="ECO:0000313" key="2">
    <source>
        <dbReference type="EMBL" id="TCC43948.1"/>
    </source>
</evidence>
<dbReference type="EMBL" id="SJKD01000011">
    <property type="protein sequence ID" value="TCC43948.1"/>
    <property type="molecule type" value="Genomic_DNA"/>
</dbReference>
<gene>
    <name evidence="2" type="ORF">E0H75_37325</name>
</gene>
<name>A0A4R0JH64_9ACTN</name>
<dbReference type="AlphaFoldDB" id="A0A4R0JH64"/>
<keyword evidence="3" id="KW-1185">Reference proteome</keyword>